<feature type="domain" description="Tet-like 2OG-Fe(II) oxygenase" evidence="2">
    <location>
        <begin position="46"/>
        <end position="101"/>
    </location>
</feature>
<comment type="caution">
    <text evidence="3">The sequence shown here is derived from an EMBL/GenBank/DDBJ whole genome shotgun (WGS) entry which is preliminary data.</text>
</comment>
<protein>
    <recommendedName>
        <fullName evidence="2">Tet-like 2OG-Fe(II) oxygenase domain-containing protein</fullName>
    </recommendedName>
</protein>
<evidence type="ECO:0000259" key="2">
    <source>
        <dbReference type="Pfam" id="PF20515"/>
    </source>
</evidence>
<dbReference type="InterPro" id="IPR046798">
    <property type="entry name" value="2OG-FeII_Oxy_6"/>
</dbReference>
<evidence type="ECO:0000313" key="3">
    <source>
        <dbReference type="EMBL" id="KAA1127554.1"/>
    </source>
</evidence>
<proteinExistence type="predicted"/>
<evidence type="ECO:0000313" key="4">
    <source>
        <dbReference type="Proteomes" id="UP000325313"/>
    </source>
</evidence>
<feature type="compositionally biased region" description="Polar residues" evidence="1">
    <location>
        <begin position="142"/>
        <end position="159"/>
    </location>
</feature>
<dbReference type="EMBL" id="VDEP01000167">
    <property type="protein sequence ID" value="KAA1127554.1"/>
    <property type="molecule type" value="Genomic_DNA"/>
</dbReference>
<gene>
    <name evidence="3" type="ORF">PGTUg99_001581</name>
</gene>
<accession>A0A5B0RSG3</accession>
<dbReference type="Proteomes" id="UP000325313">
    <property type="component" value="Unassembled WGS sequence"/>
</dbReference>
<reference evidence="3 4" key="1">
    <citation type="submission" date="2019-05" db="EMBL/GenBank/DDBJ databases">
        <title>Emergence of the Ug99 lineage of the wheat stem rust pathogen through somatic hybridization.</title>
        <authorList>
            <person name="Li F."/>
            <person name="Upadhyaya N.M."/>
            <person name="Sperschneider J."/>
            <person name="Matny O."/>
            <person name="Nguyen-Phuc H."/>
            <person name="Mago R."/>
            <person name="Raley C."/>
            <person name="Miller M.E."/>
            <person name="Silverstein K.A.T."/>
            <person name="Henningsen E."/>
            <person name="Hirsch C.D."/>
            <person name="Visser B."/>
            <person name="Pretorius Z.A."/>
            <person name="Steffenson B.J."/>
            <person name="Schwessinger B."/>
            <person name="Dodds P.N."/>
            <person name="Figueroa M."/>
        </authorList>
    </citation>
    <scope>NUCLEOTIDE SEQUENCE [LARGE SCALE GENOMIC DNA]</scope>
    <source>
        <strain evidence="3 4">Ug99</strain>
    </source>
</reference>
<organism evidence="3 4">
    <name type="scientific">Puccinia graminis f. sp. tritici</name>
    <dbReference type="NCBI Taxonomy" id="56615"/>
    <lineage>
        <taxon>Eukaryota</taxon>
        <taxon>Fungi</taxon>
        <taxon>Dikarya</taxon>
        <taxon>Basidiomycota</taxon>
        <taxon>Pucciniomycotina</taxon>
        <taxon>Pucciniomycetes</taxon>
        <taxon>Pucciniales</taxon>
        <taxon>Pucciniaceae</taxon>
        <taxon>Puccinia</taxon>
    </lineage>
</organism>
<dbReference type="AlphaFoldDB" id="A0A5B0RSG3"/>
<name>A0A5B0RSG3_PUCGR</name>
<sequence>MFDRKTTKEKEKRIISEIKFTDLKTIPDQMREDLNFSTNPEAVIFNSQAIEDNPVEFIQHVRNADRDSQILWDLFFPMGNKALEANRQFMIEHNLPSFSDQVIPGTTPKEISPQANPDESTTDLSHPNSDEATDDCATTTCNQSVTPSRNNGTRQTCPY</sequence>
<evidence type="ECO:0000256" key="1">
    <source>
        <dbReference type="SAM" id="MobiDB-lite"/>
    </source>
</evidence>
<dbReference type="Pfam" id="PF20515">
    <property type="entry name" value="2OG-FeII_Oxy_6"/>
    <property type="match status" value="1"/>
</dbReference>
<feature type="region of interest" description="Disordered" evidence="1">
    <location>
        <begin position="100"/>
        <end position="159"/>
    </location>
</feature>
<feature type="compositionally biased region" description="Polar residues" evidence="1">
    <location>
        <begin position="113"/>
        <end position="127"/>
    </location>
</feature>